<evidence type="ECO:0000313" key="4">
    <source>
        <dbReference type="Proteomes" id="UP001374803"/>
    </source>
</evidence>
<dbReference type="InterPro" id="IPR020845">
    <property type="entry name" value="AMP-binding_CS"/>
</dbReference>
<name>A0ABZ2KY42_9BACT</name>
<dbReference type="PANTHER" id="PTHR43201">
    <property type="entry name" value="ACYL-COA SYNTHETASE"/>
    <property type="match status" value="1"/>
</dbReference>
<accession>A0ABZ2KY42</accession>
<dbReference type="Gene3D" id="3.40.50.12780">
    <property type="entry name" value="N-terminal domain of ligase-like"/>
    <property type="match status" value="1"/>
</dbReference>
<dbReference type="InterPro" id="IPR042099">
    <property type="entry name" value="ANL_N_sf"/>
</dbReference>
<dbReference type="SUPFAM" id="SSF56801">
    <property type="entry name" value="Acetyl-CoA synthetase-like"/>
    <property type="match status" value="1"/>
</dbReference>
<dbReference type="EMBL" id="CP089983">
    <property type="protein sequence ID" value="WXB01227.1"/>
    <property type="molecule type" value="Genomic_DNA"/>
</dbReference>
<organism evidence="3 4">
    <name type="scientific">Pendulispora rubella</name>
    <dbReference type="NCBI Taxonomy" id="2741070"/>
    <lineage>
        <taxon>Bacteria</taxon>
        <taxon>Pseudomonadati</taxon>
        <taxon>Myxococcota</taxon>
        <taxon>Myxococcia</taxon>
        <taxon>Myxococcales</taxon>
        <taxon>Sorangiineae</taxon>
        <taxon>Pendulisporaceae</taxon>
        <taxon>Pendulispora</taxon>
    </lineage>
</organism>
<sequence>MSLSILDAARETPDRIGLVIDGASYSYAALAERTRAALGWLHAKGISRDASLALVGTLRLETIVLLYALLEQGTPAVLVHPRLTGPERASLLEDARATLFVEDAAAEAWSAADPVLARGADAIEAHRTLAILYTSGTSGRAKGAMLSRGAFLAAARASERNLGWQPDDRWLLCMPLAHVGGLSIVVRSLLARSCVVVQAGFEPEAIARVIERDRVTLVSFVPTMLKKMLDRGWPCPPHLRAILLGGAPASESLLEASKARGLPVLTTYGLTEACSQVTTQQRGTEPSFACGAGEPLEGAEVRIDGGEILVRGPMLMSGYFPKDAHPDPFLPGGWFRTGDLGTMDAQGRLHVLARRGDLIITGGENVYPVEVESALERIEGIREACVFSLPDETWGAIVVAALVAVDAQLTDAELSSRFQERLAPHKRPRRIAWLSGLARGAQDKLDRSRTAALATPRLQPLRKE</sequence>
<reference evidence="3" key="1">
    <citation type="submission" date="2021-12" db="EMBL/GenBank/DDBJ databases">
        <title>Discovery of the Pendulisporaceae a myxobacterial family with distinct sporulation behavior and unique specialized metabolism.</title>
        <authorList>
            <person name="Garcia R."/>
            <person name="Popoff A."/>
            <person name="Bader C.D."/>
            <person name="Loehr J."/>
            <person name="Walesch S."/>
            <person name="Walt C."/>
            <person name="Boldt J."/>
            <person name="Bunk B."/>
            <person name="Haeckl F.J.F.P.J."/>
            <person name="Gunesch A.P."/>
            <person name="Birkelbach J."/>
            <person name="Nuebel U."/>
            <person name="Pietschmann T."/>
            <person name="Bach T."/>
            <person name="Mueller R."/>
        </authorList>
    </citation>
    <scope>NUCLEOTIDE SEQUENCE</scope>
    <source>
        <strain evidence="3">MSr11367</strain>
    </source>
</reference>
<dbReference type="Gene3D" id="3.30.300.30">
    <property type="match status" value="1"/>
</dbReference>
<evidence type="ECO:0000313" key="3">
    <source>
        <dbReference type="EMBL" id="WXB01227.1"/>
    </source>
</evidence>
<dbReference type="Pfam" id="PF13193">
    <property type="entry name" value="AMP-binding_C"/>
    <property type="match status" value="1"/>
</dbReference>
<keyword evidence="4" id="KW-1185">Reference proteome</keyword>
<dbReference type="PANTHER" id="PTHR43201:SF32">
    <property type="entry name" value="2-SUCCINYLBENZOATE--COA LIGASE, CHLOROPLASTIC_PEROXISOMAL"/>
    <property type="match status" value="1"/>
</dbReference>
<dbReference type="InterPro" id="IPR045851">
    <property type="entry name" value="AMP-bd_C_sf"/>
</dbReference>
<evidence type="ECO:0000259" key="1">
    <source>
        <dbReference type="Pfam" id="PF00501"/>
    </source>
</evidence>
<dbReference type="Pfam" id="PF00501">
    <property type="entry name" value="AMP-binding"/>
    <property type="match status" value="1"/>
</dbReference>
<dbReference type="RefSeq" id="WP_394830837.1">
    <property type="nucleotide sequence ID" value="NZ_CP089929.1"/>
</dbReference>
<protein>
    <submittedName>
        <fullName evidence="3">AMP-binding protein</fullName>
    </submittedName>
</protein>
<dbReference type="PROSITE" id="PS00455">
    <property type="entry name" value="AMP_BINDING"/>
    <property type="match status" value="1"/>
</dbReference>
<evidence type="ECO:0000259" key="2">
    <source>
        <dbReference type="Pfam" id="PF13193"/>
    </source>
</evidence>
<proteinExistence type="predicted"/>
<feature type="domain" description="AMP-binding enzyme C-terminal" evidence="2">
    <location>
        <begin position="370"/>
        <end position="437"/>
    </location>
</feature>
<dbReference type="Proteomes" id="UP001374803">
    <property type="component" value="Chromosome"/>
</dbReference>
<dbReference type="InterPro" id="IPR025110">
    <property type="entry name" value="AMP-bd_C"/>
</dbReference>
<gene>
    <name evidence="3" type="ORF">LVJ94_30440</name>
</gene>
<dbReference type="InterPro" id="IPR000873">
    <property type="entry name" value="AMP-dep_synth/lig_dom"/>
</dbReference>
<feature type="domain" description="AMP-dependent synthetase/ligase" evidence="1">
    <location>
        <begin position="8"/>
        <end position="320"/>
    </location>
</feature>